<reference evidence="12" key="3">
    <citation type="submission" date="2025-09" db="UniProtKB">
        <authorList>
            <consortium name="Ensembl"/>
        </authorList>
    </citation>
    <scope>IDENTIFICATION</scope>
</reference>
<evidence type="ECO:0000256" key="3">
    <source>
        <dbReference type="ARBA" id="ARBA00022692"/>
    </source>
</evidence>
<comment type="subcellular location">
    <subcellularLocation>
        <location evidence="8">Cell projection</location>
        <location evidence="8">Cilium</location>
        <location evidence="8">Flagellum membrane</location>
        <topology evidence="8">Multi-pass membrane protein</topology>
    </subcellularLocation>
</comment>
<dbReference type="PANTHER" id="PTHR10796:SF60">
    <property type="entry name" value="PATCHED DOMAIN-CONTAINING PROTEIN 3"/>
    <property type="match status" value="1"/>
</dbReference>
<evidence type="ECO:0000313" key="13">
    <source>
        <dbReference type="Proteomes" id="UP000694397"/>
    </source>
</evidence>
<sequence>MSRWRTDCIEKPLSRLLMALGRAVGSHPWPFFILPMLISAALGGGFYFLKDNETNDTEEQFTPVHGPAKLERTFVKQNFPLDASAFSAQRLYSEGTFASLIVSPVPPGNNILSEEAFAQIVGLDALVRNLSVRDGGRDVTFAEVCAKARGQCVQNEILEMIDWDPAQIERSPVAFPQHMVQGRGLVFLGNSLGGVTVNESGFVQRAEALRLYYFLEENSEMQIMETSLWLDEFLEVLLRLDLKTMKISCFTSKSLEEELEANSKEVIPLFSVTYFLAIGFSIISCLRLNNVRNKAWVATVGVITAGLAVLSSFGMLLYIGVPFPMIAANTPFLILGIGVDDMFIMMSSWQKTKVHDEVKDRMAHTYKEAAISITITTLTDALAFYVGISTPFPSVKSFCLYTGTAVVFCYIYNITFFGAFLALNGRREHSNRHWLTCRKVPVESSPEKSAIYSICCTGGTYDRNTGTEEIQPVNNFFLKYYGPFLTKPWTVFFVVLLYAGYLSVSIYGCFQIKEGLELRNLAPDDSYVVNYYNDDKEYFTEYGPNVMIVVTDEFPYWNNTARVSLARSLEKFLNLPFVDKSLFLSWLDNYEMYANLTLLDISDETKFKANLSHFLELNYFKQDVNITNNEIYASRFFIQTVNITNAADEENMLNKLRDTAKEASVDGLNFLVYHPAFIYLDQFAVVVDNTIQNILLATGAILVVSFLLIPNPLCSLWVTFSIASVIVGVAGFMALWDVNLDVISMIILVVCIGFSVDFSAHISYAFVSSNKSSANEKAVEALCTLGYPIVQGALSTILGVAVLSASKSYIFRTFSKIMFLVILFGAIHGIIFLPVFMTLHGICKCLWNIFNKENLSISEPVVLSNFSALNAENTRTS</sequence>
<keyword evidence="13" id="KW-1185">Reference proteome</keyword>
<evidence type="ECO:0000256" key="6">
    <source>
        <dbReference type="ARBA" id="ARBA00023180"/>
    </source>
</evidence>
<dbReference type="GeneTree" id="ENSGT00940000158727"/>
<feature type="transmembrane region" description="Helical" evidence="10">
    <location>
        <begin position="266"/>
        <end position="288"/>
    </location>
</feature>
<feature type="transmembrane region" description="Helical" evidence="10">
    <location>
        <begin position="779"/>
        <end position="805"/>
    </location>
</feature>
<feature type="transmembrane region" description="Helical" evidence="10">
    <location>
        <begin position="691"/>
        <end position="709"/>
    </location>
</feature>
<dbReference type="GO" id="GO:0097225">
    <property type="term" value="C:sperm midpiece"/>
    <property type="evidence" value="ECO:0007669"/>
    <property type="project" value="UniProtKB-ARBA"/>
</dbReference>
<comment type="similarity">
    <text evidence="1">Belongs to the patched family.</text>
</comment>
<dbReference type="Gene3D" id="1.20.1640.10">
    <property type="entry name" value="Multidrug efflux transporter AcrB transmembrane domain"/>
    <property type="match status" value="2"/>
</dbReference>
<dbReference type="SUPFAM" id="SSF82866">
    <property type="entry name" value="Multidrug efflux transporter AcrB transmembrane domain"/>
    <property type="match status" value="2"/>
</dbReference>
<evidence type="ECO:0000256" key="10">
    <source>
        <dbReference type="SAM" id="Phobius"/>
    </source>
</evidence>
<evidence type="ECO:0000256" key="4">
    <source>
        <dbReference type="ARBA" id="ARBA00022989"/>
    </source>
</evidence>
<feature type="domain" description="SSD" evidence="11">
    <location>
        <begin position="266"/>
        <end position="423"/>
    </location>
</feature>
<protein>
    <recommendedName>
        <fullName evidence="9">Patched domain-containing protein 3</fullName>
    </recommendedName>
</protein>
<evidence type="ECO:0000256" key="8">
    <source>
        <dbReference type="ARBA" id="ARBA00060429"/>
    </source>
</evidence>
<gene>
    <name evidence="12" type="primary">PTCHD3</name>
</gene>
<feature type="transmembrane region" description="Helical" evidence="10">
    <location>
        <begin position="369"/>
        <end position="388"/>
    </location>
</feature>
<evidence type="ECO:0000256" key="9">
    <source>
        <dbReference type="ARBA" id="ARBA00074262"/>
    </source>
</evidence>
<feature type="transmembrane region" description="Helical" evidence="10">
    <location>
        <begin position="817"/>
        <end position="839"/>
    </location>
</feature>
<keyword evidence="3 10" id="KW-0812">Transmembrane</keyword>
<dbReference type="GO" id="GO:0016020">
    <property type="term" value="C:membrane"/>
    <property type="evidence" value="ECO:0007669"/>
    <property type="project" value="InterPro"/>
</dbReference>
<keyword evidence="6" id="KW-0325">Glycoprotein</keyword>
<feature type="transmembrane region" description="Helical" evidence="10">
    <location>
        <begin position="29"/>
        <end position="49"/>
    </location>
</feature>
<reference evidence="12 13" key="1">
    <citation type="submission" date="2019-04" db="EMBL/GenBank/DDBJ databases">
        <authorList>
            <consortium name="Wellcome Sanger Institute Data Sharing"/>
        </authorList>
    </citation>
    <scope>NUCLEOTIDE SEQUENCE [LARGE SCALE GENOMIC DNA]</scope>
</reference>
<proteinExistence type="inferred from homology"/>
<feature type="transmembrane region" description="Helical" evidence="10">
    <location>
        <begin position="489"/>
        <end position="508"/>
    </location>
</feature>
<dbReference type="FunFam" id="1.20.1640.10:FF:000013">
    <property type="entry name" value="PaTched Related family"/>
    <property type="match status" value="1"/>
</dbReference>
<dbReference type="AlphaFoldDB" id="A0A8C9VTR6"/>
<feature type="transmembrane region" description="Helical" evidence="10">
    <location>
        <begin position="716"/>
        <end position="736"/>
    </location>
</feature>
<accession>A0A8C9VTR6</accession>
<feature type="transmembrane region" description="Helical" evidence="10">
    <location>
        <begin position="295"/>
        <end position="319"/>
    </location>
</feature>
<dbReference type="OrthoDB" id="6510177at2759"/>
<dbReference type="PANTHER" id="PTHR10796">
    <property type="entry name" value="PATCHED-RELATED"/>
    <property type="match status" value="1"/>
</dbReference>
<name>A0A8C9VTR6_SCLFO</name>
<organism evidence="12 13">
    <name type="scientific">Scleropages formosus</name>
    <name type="common">Asian bonytongue</name>
    <name type="synonym">Osteoglossum formosum</name>
    <dbReference type="NCBI Taxonomy" id="113540"/>
    <lineage>
        <taxon>Eukaryota</taxon>
        <taxon>Metazoa</taxon>
        <taxon>Chordata</taxon>
        <taxon>Craniata</taxon>
        <taxon>Vertebrata</taxon>
        <taxon>Euteleostomi</taxon>
        <taxon>Actinopterygii</taxon>
        <taxon>Neopterygii</taxon>
        <taxon>Teleostei</taxon>
        <taxon>Osteoglossocephala</taxon>
        <taxon>Osteoglossomorpha</taxon>
        <taxon>Osteoglossiformes</taxon>
        <taxon>Osteoglossidae</taxon>
        <taxon>Scleropages</taxon>
    </lineage>
</organism>
<evidence type="ECO:0000256" key="1">
    <source>
        <dbReference type="ARBA" id="ARBA00005585"/>
    </source>
</evidence>
<feature type="transmembrane region" description="Helical" evidence="10">
    <location>
        <begin position="331"/>
        <end position="349"/>
    </location>
</feature>
<dbReference type="InterPro" id="IPR003392">
    <property type="entry name" value="PTHD_SSD"/>
</dbReference>
<dbReference type="InterPro" id="IPR000731">
    <property type="entry name" value="SSD"/>
</dbReference>
<evidence type="ECO:0000256" key="5">
    <source>
        <dbReference type="ARBA" id="ARBA00023136"/>
    </source>
</evidence>
<dbReference type="Proteomes" id="UP000694397">
    <property type="component" value="Chromosome 19"/>
</dbReference>
<dbReference type="Pfam" id="PF02460">
    <property type="entry name" value="Patched"/>
    <property type="match status" value="1"/>
</dbReference>
<reference evidence="12" key="2">
    <citation type="submission" date="2025-08" db="UniProtKB">
        <authorList>
            <consortium name="Ensembl"/>
        </authorList>
    </citation>
    <scope>IDENTIFICATION</scope>
</reference>
<comment type="function">
    <text evidence="7">May play a role in sperm development or sperm function. However, does not appear to have an essential role in spermatogenesis or male fertility.</text>
</comment>
<keyword evidence="4 10" id="KW-1133">Transmembrane helix</keyword>
<keyword evidence="2" id="KW-1003">Cell membrane</keyword>
<feature type="transmembrane region" description="Helical" evidence="10">
    <location>
        <begin position="400"/>
        <end position="423"/>
    </location>
</feature>
<keyword evidence="5 10" id="KW-0472">Membrane</keyword>
<dbReference type="InterPro" id="IPR051697">
    <property type="entry name" value="Patched_domain-protein"/>
</dbReference>
<evidence type="ECO:0000256" key="7">
    <source>
        <dbReference type="ARBA" id="ARBA00057027"/>
    </source>
</evidence>
<evidence type="ECO:0000259" key="11">
    <source>
        <dbReference type="PROSITE" id="PS50156"/>
    </source>
</evidence>
<dbReference type="Ensembl" id="ENSSFOT00015063596.1">
    <property type="protein sequence ID" value="ENSSFOP00015064559.1"/>
    <property type="gene ID" value="ENSSFOG00015017418.2"/>
</dbReference>
<evidence type="ECO:0000256" key="2">
    <source>
        <dbReference type="ARBA" id="ARBA00022475"/>
    </source>
</evidence>
<evidence type="ECO:0000313" key="12">
    <source>
        <dbReference type="Ensembl" id="ENSSFOP00015064559.1"/>
    </source>
</evidence>
<feature type="transmembrane region" description="Helical" evidence="10">
    <location>
        <begin position="742"/>
        <end position="767"/>
    </location>
</feature>
<dbReference type="PROSITE" id="PS50156">
    <property type="entry name" value="SSD"/>
    <property type="match status" value="1"/>
</dbReference>